<keyword evidence="4" id="KW-1185">Reference proteome</keyword>
<dbReference type="Proteomes" id="UP000587211">
    <property type="component" value="Unassembled WGS sequence"/>
</dbReference>
<gene>
    <name evidence="3" type="ORF">BJ975_000617</name>
    <name evidence="2" type="ORF">IDH50_01255</name>
</gene>
<evidence type="ECO:0000313" key="4">
    <source>
        <dbReference type="Proteomes" id="UP000587211"/>
    </source>
</evidence>
<protein>
    <submittedName>
        <fullName evidence="2">Uncharacterized protein</fullName>
    </submittedName>
</protein>
<dbReference type="EMBL" id="JACBZN010000001">
    <property type="protein sequence ID" value="NYI37242.1"/>
    <property type="molecule type" value="Genomic_DNA"/>
</dbReference>
<evidence type="ECO:0000313" key="3">
    <source>
        <dbReference type="EMBL" id="NYI37242.1"/>
    </source>
</evidence>
<keyword evidence="1" id="KW-0472">Membrane</keyword>
<organism evidence="2 5">
    <name type="scientific">Aeromicrobium tamlense</name>
    <dbReference type="NCBI Taxonomy" id="375541"/>
    <lineage>
        <taxon>Bacteria</taxon>
        <taxon>Bacillati</taxon>
        <taxon>Actinomycetota</taxon>
        <taxon>Actinomycetes</taxon>
        <taxon>Propionibacteriales</taxon>
        <taxon>Nocardioidaceae</taxon>
        <taxon>Aeromicrobium</taxon>
    </lineage>
</organism>
<dbReference type="EMBL" id="JACWMT010000001">
    <property type="protein sequence ID" value="MBD1268851.1"/>
    <property type="molecule type" value="Genomic_DNA"/>
</dbReference>
<evidence type="ECO:0000256" key="1">
    <source>
        <dbReference type="SAM" id="Phobius"/>
    </source>
</evidence>
<feature type="transmembrane region" description="Helical" evidence="1">
    <location>
        <begin position="32"/>
        <end position="51"/>
    </location>
</feature>
<accession>A0A8I0KFY2</accession>
<proteinExistence type="predicted"/>
<reference evidence="3 4" key="1">
    <citation type="submission" date="2020-07" db="EMBL/GenBank/DDBJ databases">
        <title>Sequencing the genomes of 1000 actinobacteria strains.</title>
        <authorList>
            <person name="Klenk H.-P."/>
        </authorList>
    </citation>
    <scope>NUCLEOTIDE SEQUENCE [LARGE SCALE GENOMIC DNA]</scope>
    <source>
        <strain evidence="3 4">DSM 19087</strain>
    </source>
</reference>
<keyword evidence="1" id="KW-1133">Transmembrane helix</keyword>
<sequence>MADQSPRQSLVFAALTGLASIVPIWRAPRPVRFALVAGTGLVAGGAAYVALTRPDLIDADREPVAAPQSAAVGTGVAVLAGGATAVGFAVDRAFEQGLVRRGVKHPRLVLGTAGAVLSYAIDVLDRRFDSN</sequence>
<feature type="transmembrane region" description="Helical" evidence="1">
    <location>
        <begin position="71"/>
        <end position="90"/>
    </location>
</feature>
<dbReference type="Proteomes" id="UP000659061">
    <property type="component" value="Unassembled WGS sequence"/>
</dbReference>
<evidence type="ECO:0000313" key="5">
    <source>
        <dbReference type="Proteomes" id="UP000659061"/>
    </source>
</evidence>
<dbReference type="RefSeq" id="WP_179423558.1">
    <property type="nucleotide sequence ID" value="NZ_BAAAMP010000002.1"/>
</dbReference>
<name>A0A8I0KFY2_9ACTN</name>
<keyword evidence="1" id="KW-0812">Transmembrane</keyword>
<reference evidence="2" key="2">
    <citation type="submission" date="2020-09" db="EMBL/GenBank/DDBJ databases">
        <title>Novel species in genus Aeromicrobium.</title>
        <authorList>
            <person name="Zhang G."/>
        </authorList>
    </citation>
    <scope>NUCLEOTIDE SEQUENCE</scope>
    <source>
        <strain evidence="2">SSW1-57</strain>
    </source>
</reference>
<dbReference type="AlphaFoldDB" id="A0A8I0KFY2"/>
<evidence type="ECO:0000313" key="2">
    <source>
        <dbReference type="EMBL" id="MBD1268851.1"/>
    </source>
</evidence>
<comment type="caution">
    <text evidence="2">The sequence shown here is derived from an EMBL/GenBank/DDBJ whole genome shotgun (WGS) entry which is preliminary data.</text>
</comment>
<feature type="transmembrane region" description="Helical" evidence="1">
    <location>
        <begin position="6"/>
        <end position="25"/>
    </location>
</feature>